<sequence length="143" mass="15990">MKGNIAKAIILLVIISILELLVLIIATVLQTASDLKLKMTSDALFNQIIETVLSPISTAMNFIDDKNPIVIILGIAVPIYVLYAFLKPSKKKNAPWEVDEEHGYHGTARFAKHNEIAKDKNFKLQSQKEVLTEFEQSLLKGDK</sequence>
<keyword evidence="1" id="KW-0472">Membrane</keyword>
<evidence type="ECO:0000313" key="2">
    <source>
        <dbReference type="EMBL" id="BBD49673.1"/>
    </source>
</evidence>
<name>A0A6G7QQB4_STAAU</name>
<dbReference type="AlphaFoldDB" id="A0A6G7QQB4"/>
<keyword evidence="1" id="KW-1133">Transmembrane helix</keyword>
<dbReference type="RefSeq" id="WP_181695934.1">
    <property type="nucleotide sequence ID" value="NZ_LC377538.1"/>
</dbReference>
<geneLocation type="plasmid" evidence="2">
    <name>pNTUH_3874</name>
</geneLocation>
<keyword evidence="2" id="KW-0614">Plasmid</keyword>
<reference evidence="2" key="1">
    <citation type="submission" date="2018-03" db="EMBL/GenBank/DDBJ databases">
        <title>Tn1546-ermB-carrying plasmid.</title>
        <authorList>
            <person name="Wan TW."/>
        </authorList>
    </citation>
    <scope>NUCLEOTIDE SEQUENCE</scope>
    <source>
        <strain evidence="2">NTUH_3874</strain>
        <plasmid evidence="2">pNTUH_3874</plasmid>
    </source>
</reference>
<protein>
    <submittedName>
        <fullName evidence="2">Uncharacterized protein</fullName>
    </submittedName>
</protein>
<organism evidence="2">
    <name type="scientific">Staphylococcus aureus</name>
    <dbReference type="NCBI Taxonomy" id="1280"/>
    <lineage>
        <taxon>Bacteria</taxon>
        <taxon>Bacillati</taxon>
        <taxon>Bacillota</taxon>
        <taxon>Bacilli</taxon>
        <taxon>Bacillales</taxon>
        <taxon>Staphylococcaceae</taxon>
        <taxon>Staphylococcus</taxon>
    </lineage>
</organism>
<evidence type="ECO:0000256" key="1">
    <source>
        <dbReference type="SAM" id="Phobius"/>
    </source>
</evidence>
<feature type="transmembrane region" description="Helical" evidence="1">
    <location>
        <begin position="69"/>
        <end position="86"/>
    </location>
</feature>
<accession>A0A6G7QQB4</accession>
<feature type="transmembrane region" description="Helical" evidence="1">
    <location>
        <begin position="9"/>
        <end position="29"/>
    </location>
</feature>
<proteinExistence type="predicted"/>
<keyword evidence="1" id="KW-0812">Transmembrane</keyword>
<dbReference type="EMBL" id="LC377538">
    <property type="protein sequence ID" value="BBD49673.1"/>
    <property type="molecule type" value="Genomic_DNA"/>
</dbReference>